<keyword evidence="3" id="KW-1185">Reference proteome</keyword>
<dbReference type="KEGG" id="dea:FPZ08_07800"/>
<dbReference type="InterPro" id="IPR012332">
    <property type="entry name" value="Autotransporter_pectin_lyase_C"/>
</dbReference>
<evidence type="ECO:0000259" key="1">
    <source>
        <dbReference type="PROSITE" id="PS51208"/>
    </source>
</evidence>
<dbReference type="Gene3D" id="2.160.20.20">
    <property type="match status" value="1"/>
</dbReference>
<organism evidence="2 3">
    <name type="scientific">Devosia ginsengisoli</name>
    <dbReference type="NCBI Taxonomy" id="400770"/>
    <lineage>
        <taxon>Bacteria</taxon>
        <taxon>Pseudomonadati</taxon>
        <taxon>Pseudomonadota</taxon>
        <taxon>Alphaproteobacteria</taxon>
        <taxon>Hyphomicrobiales</taxon>
        <taxon>Devosiaceae</taxon>
        <taxon>Devosia</taxon>
    </lineage>
</organism>
<feature type="domain" description="Autotransporter" evidence="1">
    <location>
        <begin position="517"/>
        <end position="799"/>
    </location>
</feature>
<dbReference type="OrthoDB" id="6053567at2"/>
<reference evidence="2 3" key="1">
    <citation type="submission" date="2019-07" db="EMBL/GenBank/DDBJ databases">
        <title>Full genome sequence of Devosia sp. Gsoil 520.</title>
        <authorList>
            <person name="Im W.-T."/>
        </authorList>
    </citation>
    <scope>NUCLEOTIDE SEQUENCE [LARGE SCALE GENOMIC DNA]</scope>
    <source>
        <strain evidence="2 3">Gsoil 520</strain>
    </source>
</reference>
<evidence type="ECO:0000313" key="2">
    <source>
        <dbReference type="EMBL" id="QDZ13217.1"/>
    </source>
</evidence>
<dbReference type="InterPro" id="IPR043990">
    <property type="entry name" value="AC_1"/>
</dbReference>
<dbReference type="SUPFAM" id="SSF103515">
    <property type="entry name" value="Autotransporter"/>
    <property type="match status" value="1"/>
</dbReference>
<dbReference type="Pfam" id="PF03797">
    <property type="entry name" value="Autotransporter"/>
    <property type="match status" value="1"/>
</dbReference>
<name>A0A5B8LY23_9HYPH</name>
<dbReference type="PANTHER" id="PTHR35037:SF3">
    <property type="entry name" value="C-TERMINAL REGION OF AIDA-LIKE PROTEIN"/>
    <property type="match status" value="1"/>
</dbReference>
<dbReference type="Gene3D" id="2.40.128.130">
    <property type="entry name" value="Autotransporter beta-domain"/>
    <property type="match status" value="1"/>
</dbReference>
<dbReference type="AlphaFoldDB" id="A0A5B8LY23"/>
<dbReference type="InterPro" id="IPR011050">
    <property type="entry name" value="Pectin_lyase_fold/virulence"/>
</dbReference>
<dbReference type="Pfam" id="PF18883">
    <property type="entry name" value="AC_1"/>
    <property type="match status" value="1"/>
</dbReference>
<accession>A0A5B8LY23</accession>
<dbReference type="InterPro" id="IPR036709">
    <property type="entry name" value="Autotransporte_beta_dom_sf"/>
</dbReference>
<dbReference type="NCBIfam" id="TIGR01414">
    <property type="entry name" value="autotrans_barl"/>
    <property type="match status" value="1"/>
</dbReference>
<dbReference type="PROSITE" id="PS51208">
    <property type="entry name" value="AUTOTRANSPORTER"/>
    <property type="match status" value="1"/>
</dbReference>
<dbReference type="InterPro" id="IPR051551">
    <property type="entry name" value="Autotransporter_adhesion"/>
</dbReference>
<dbReference type="PANTHER" id="PTHR35037">
    <property type="entry name" value="C-TERMINAL REGION OF AIDA-LIKE PROTEIN"/>
    <property type="match status" value="1"/>
</dbReference>
<sequence>MTVSGQGSRLVATGTSFLDVSAGSASYATITIEDGGYFGADSAGLRFFGTSPSVSDAVANVLVTGQGSTLSASSFSSGSGTGYYSVRDGGQINVGSMRLGTAGASVTYGNGWSTVEVVGNGSRWDSTGILELSRGTLSILEGGVMTGTGITIARPSRGATEFSALVSGAGSELRGDTIAVGTGGKGVLTIADDGKVVVGGGAAALVLGGTAADSDGTLNIGGAAGEAAAAAGTLEASAVTLAASGAVNFNHTETGYVFDLPINGNGEINQVAGHTIFNADQAGFTGLASVRGGTLAVNGDLGGTMDIYGGRLQGTGTVGATTNHAGGTIAPGNSIGTLTVAGNYTSNGGTLEIESVLGGDGSPSDLLLITGDSILGTGPTQVGVINLGGAGAPTIEGIKIVDVGGLSDAGAFALAGDYVFEGDQAVVGGAYAYRLYQNGVSTPADGDWYLRSSLAPVIPPVPPVTPPAPLYQPGVPLYESYANVLQSFNALGTLQQRVGNRSWSGAGVVDTGTPADGTIEGNGAWGRIEAGHANFNPKTSTSGAQYDVDLWRLQAGVDGLLYDEEAGRLIGGISGHYGTISSDIASIFGDGSISSTGYGLGGTLTWYANNGFYLDGQAQVSWYDSNLSSRTAGLGLTSGNNGFGYGLSIEGGQKIALGPNWSVTPQAQLAYSEVKFDDFTDAFGASVGLDRSSSLKGRLGISADYQNEWHDEGGQISRSHVYGIANLYYDFLDGSQTDVAGVKFTSENDPLWGGIGIGGSYNWGDDKYSLFGEASANTSLGNFGDSYTLKGNAGLRVKF</sequence>
<dbReference type="InterPro" id="IPR006315">
    <property type="entry name" value="OM_autotransptr_brl_dom"/>
</dbReference>
<proteinExistence type="predicted"/>
<dbReference type="NCBIfam" id="TIGR04393">
    <property type="entry name" value="rpt_T5SS_PEPC"/>
    <property type="match status" value="1"/>
</dbReference>
<protein>
    <submittedName>
        <fullName evidence="2">Autotransporter outer membrane beta-barrel domain-containing protein</fullName>
    </submittedName>
</protein>
<gene>
    <name evidence="2" type="ORF">FPZ08_07800</name>
</gene>
<dbReference type="InterPro" id="IPR030895">
    <property type="entry name" value="T5SS_PEPC_rpt"/>
</dbReference>
<dbReference type="CDD" id="cd01344">
    <property type="entry name" value="PL2_Passenger_AT"/>
    <property type="match status" value="1"/>
</dbReference>
<dbReference type="SUPFAM" id="SSF51126">
    <property type="entry name" value="Pectin lyase-like"/>
    <property type="match status" value="1"/>
</dbReference>
<dbReference type="EMBL" id="CP042304">
    <property type="protein sequence ID" value="QDZ13217.1"/>
    <property type="molecule type" value="Genomic_DNA"/>
</dbReference>
<dbReference type="SMART" id="SM00869">
    <property type="entry name" value="Autotransporter"/>
    <property type="match status" value="1"/>
</dbReference>
<dbReference type="GO" id="GO:0019867">
    <property type="term" value="C:outer membrane"/>
    <property type="evidence" value="ECO:0007669"/>
    <property type="project" value="InterPro"/>
</dbReference>
<dbReference type="InterPro" id="IPR005546">
    <property type="entry name" value="Autotransporte_beta"/>
</dbReference>
<evidence type="ECO:0000313" key="3">
    <source>
        <dbReference type="Proteomes" id="UP000315364"/>
    </source>
</evidence>
<dbReference type="Proteomes" id="UP000315364">
    <property type="component" value="Chromosome"/>
</dbReference>